<protein>
    <recommendedName>
        <fullName evidence="8">Hemoglobin</fullName>
    </recommendedName>
</protein>
<dbReference type="eggNOG" id="COG2346">
    <property type="taxonomic scope" value="Bacteria"/>
</dbReference>
<evidence type="ECO:0000256" key="5">
    <source>
        <dbReference type="PIRSR" id="PIRSR601486-1"/>
    </source>
</evidence>
<comment type="caution">
    <text evidence="6">The sequence shown here is derived from an EMBL/GenBank/DDBJ whole genome shotgun (WGS) entry which is preliminary data.</text>
</comment>
<name>V4QUM0_9HYPH</name>
<dbReference type="STRING" id="631454.N177_3495"/>
<keyword evidence="3 5" id="KW-0479">Metal-binding</keyword>
<dbReference type="Pfam" id="PF01152">
    <property type="entry name" value="Bac_globin"/>
    <property type="match status" value="1"/>
</dbReference>
<dbReference type="PATRIC" id="fig|631454.5.peg.3455"/>
<feature type="binding site" description="distal binding residue" evidence="5">
    <location>
        <position position="65"/>
    </location>
    <ligand>
        <name>heme</name>
        <dbReference type="ChEBI" id="CHEBI:30413"/>
    </ligand>
    <ligandPart>
        <name>Fe</name>
        <dbReference type="ChEBI" id="CHEBI:18248"/>
    </ligandPart>
</feature>
<accession>V4QUM0</accession>
<gene>
    <name evidence="6" type="ORF">N177_3495</name>
</gene>
<dbReference type="EMBL" id="AWXZ01000039">
    <property type="protein sequence ID" value="ESR23427.1"/>
    <property type="molecule type" value="Genomic_DNA"/>
</dbReference>
<keyword evidence="4 5" id="KW-0408">Iron</keyword>
<keyword evidence="7" id="KW-1185">Reference proteome</keyword>
<proteinExistence type="predicted"/>
<dbReference type="AlphaFoldDB" id="V4QUM0"/>
<evidence type="ECO:0000256" key="2">
    <source>
        <dbReference type="ARBA" id="ARBA00022617"/>
    </source>
</evidence>
<reference evidence="6 7" key="1">
    <citation type="journal article" date="2014" name="Genome Announc.">
        <title>Draft Genome Sequence of Lutibaculum baratangense Strain AMV1T, Isolated from a Mud Volcano in Andamans, India.</title>
        <authorList>
            <person name="Singh A."/>
            <person name="Sreenivas A."/>
            <person name="Sathyanarayana Reddy G."/>
            <person name="Pinnaka A.K."/>
            <person name="Shivaji S."/>
        </authorList>
    </citation>
    <scope>NUCLEOTIDE SEQUENCE [LARGE SCALE GENOMIC DNA]</scope>
    <source>
        <strain evidence="6 7">AMV1</strain>
    </source>
</reference>
<evidence type="ECO:0000313" key="6">
    <source>
        <dbReference type="EMBL" id="ESR23427.1"/>
    </source>
</evidence>
<dbReference type="SUPFAM" id="SSF46458">
    <property type="entry name" value="Globin-like"/>
    <property type="match status" value="1"/>
</dbReference>
<organism evidence="6 7">
    <name type="scientific">Lutibaculum baratangense AMV1</name>
    <dbReference type="NCBI Taxonomy" id="631454"/>
    <lineage>
        <taxon>Bacteria</taxon>
        <taxon>Pseudomonadati</taxon>
        <taxon>Pseudomonadota</taxon>
        <taxon>Alphaproteobacteria</taxon>
        <taxon>Hyphomicrobiales</taxon>
        <taxon>Tepidamorphaceae</taxon>
        <taxon>Lutibaculum</taxon>
    </lineage>
</organism>
<evidence type="ECO:0000256" key="4">
    <source>
        <dbReference type="ARBA" id="ARBA00023004"/>
    </source>
</evidence>
<evidence type="ECO:0000256" key="3">
    <source>
        <dbReference type="ARBA" id="ARBA00022723"/>
    </source>
</evidence>
<dbReference type="Gene3D" id="1.10.490.10">
    <property type="entry name" value="Globins"/>
    <property type="match status" value="1"/>
</dbReference>
<evidence type="ECO:0000256" key="1">
    <source>
        <dbReference type="ARBA" id="ARBA00022448"/>
    </source>
</evidence>
<keyword evidence="1" id="KW-0813">Transport</keyword>
<evidence type="ECO:0000313" key="7">
    <source>
        <dbReference type="Proteomes" id="UP000017819"/>
    </source>
</evidence>
<dbReference type="GO" id="GO:0019825">
    <property type="term" value="F:oxygen binding"/>
    <property type="evidence" value="ECO:0007669"/>
    <property type="project" value="InterPro"/>
</dbReference>
<dbReference type="InterPro" id="IPR001486">
    <property type="entry name" value="Hemoglobin_trunc"/>
</dbReference>
<dbReference type="InterPro" id="IPR009050">
    <property type="entry name" value="Globin-like_sf"/>
</dbReference>
<dbReference type="Proteomes" id="UP000017819">
    <property type="component" value="Unassembled WGS sequence"/>
</dbReference>
<dbReference type="GO" id="GO:0046872">
    <property type="term" value="F:metal ion binding"/>
    <property type="evidence" value="ECO:0007669"/>
    <property type="project" value="UniProtKB-KW"/>
</dbReference>
<evidence type="ECO:0008006" key="8">
    <source>
        <dbReference type="Google" id="ProtNLM"/>
    </source>
</evidence>
<dbReference type="InterPro" id="IPR012292">
    <property type="entry name" value="Globin/Proto"/>
</dbReference>
<dbReference type="GO" id="GO:0020037">
    <property type="term" value="F:heme binding"/>
    <property type="evidence" value="ECO:0007669"/>
    <property type="project" value="InterPro"/>
</dbReference>
<keyword evidence="2 5" id="KW-0349">Heme</keyword>
<dbReference type="CDD" id="cd08916">
    <property type="entry name" value="TrHb3_P"/>
    <property type="match status" value="1"/>
</dbReference>
<sequence length="168" mass="19290">MTSPEGQNAMNQLDRRAQIIADIVARTGIDEDLIERLVRRFYAKVRQDDLLGPIFAARIDDWEPHLQRMFAFWSSVALMSGRYGGRPMEKHMRLPVDADHFDRWLEIFEETARELCSPAAADHFVERARNIAQSLELGVASHHGVLVMKGERFRHVAHDIPEEGDRAT</sequence>